<dbReference type="Proteomes" id="UP000227088">
    <property type="component" value="Unassembled WGS sequence"/>
</dbReference>
<comment type="caution">
    <text evidence="1">The sequence shown here is derived from an EMBL/GenBank/DDBJ whole genome shotgun (WGS) entry which is preliminary data.</text>
</comment>
<sequence length="316" mass="33017">MSEMTGQAFMNIDRSAANGLDFTKLTLGLDVKTSLNSDLLELGNYTRDGTPGSDIKINDFALGSIDSNGKIVPFEIKDPFIELAFEDNAGKQDLVGVRLGFGGAKGVLSGSIQSLTGNINIDIRDTADGLSNADNGLADLTAALLGNSPIEADAVLVNSDGTPNNIRATEIGIKNGDTFDIVPTNGGDKFVLWAAAGLGIGGLDCVDNGFFSCGKAEITAGGCEAAGIDVCFDLNTYNSLDVGKKQDDGTFDFSEGLFLGFQTKQITWVDGSTSTKATAGAFLNVPNGGLELTLEQALLGTKRVRTRYADPYFGGH</sequence>
<dbReference type="EMBL" id="MABE01000320">
    <property type="protein sequence ID" value="OUS40526.1"/>
    <property type="molecule type" value="Genomic_DNA"/>
</dbReference>
<organism evidence="1 2">
    <name type="scientific">Oleispira antarctica</name>
    <dbReference type="NCBI Taxonomy" id="188908"/>
    <lineage>
        <taxon>Bacteria</taxon>
        <taxon>Pseudomonadati</taxon>
        <taxon>Pseudomonadota</taxon>
        <taxon>Gammaproteobacteria</taxon>
        <taxon>Oceanospirillales</taxon>
        <taxon>Oceanospirillaceae</taxon>
        <taxon>Oleispira</taxon>
    </lineage>
</organism>
<dbReference type="AlphaFoldDB" id="A0A1Y5HT95"/>
<gene>
    <name evidence="1" type="ORF">A9R00_05595</name>
</gene>
<protein>
    <submittedName>
        <fullName evidence="1">Uncharacterized protein</fullName>
    </submittedName>
</protein>
<proteinExistence type="predicted"/>
<evidence type="ECO:0000313" key="1">
    <source>
        <dbReference type="EMBL" id="OUS40526.1"/>
    </source>
</evidence>
<evidence type="ECO:0000313" key="2">
    <source>
        <dbReference type="Proteomes" id="UP000227088"/>
    </source>
</evidence>
<name>A0A1Y5HT95_OLEAN</name>
<accession>A0A1Y5HT95</accession>
<reference evidence="2" key="1">
    <citation type="journal article" date="2017" name="Proc. Natl. Acad. Sci. U.S.A.">
        <title>Simulation of Deepwater Horizon oil plume reveals substrate specialization within a complex community of hydrocarbon degraders.</title>
        <authorList>
            <person name="Hu P."/>
            <person name="Dubinsky E.A."/>
            <person name="Probst A.J."/>
            <person name="Wang J."/>
            <person name="Sieber C.M.K."/>
            <person name="Tom L.M."/>
            <person name="Gardinali P."/>
            <person name="Banfield J.F."/>
            <person name="Atlas R.M."/>
            <person name="Andersen G.L."/>
        </authorList>
    </citation>
    <scope>NUCLEOTIDE SEQUENCE [LARGE SCALE GENOMIC DNA]</scope>
</reference>